<evidence type="ECO:0000313" key="1">
    <source>
        <dbReference type="EMBL" id="MDT0409922.1"/>
    </source>
</evidence>
<protein>
    <submittedName>
        <fullName evidence="1">Uncharacterized protein</fullName>
    </submittedName>
</protein>
<name>A0ABU2QZP6_9ACTN</name>
<accession>A0ABU2QZP6</accession>
<evidence type="ECO:0000313" key="2">
    <source>
        <dbReference type="Proteomes" id="UP001183610"/>
    </source>
</evidence>
<organism evidence="1 2">
    <name type="scientific">Streptomyces evansiae</name>
    <dbReference type="NCBI Taxonomy" id="3075535"/>
    <lineage>
        <taxon>Bacteria</taxon>
        <taxon>Bacillati</taxon>
        <taxon>Actinomycetota</taxon>
        <taxon>Actinomycetes</taxon>
        <taxon>Kitasatosporales</taxon>
        <taxon>Streptomycetaceae</taxon>
        <taxon>Streptomyces</taxon>
    </lineage>
</organism>
<keyword evidence="2" id="KW-1185">Reference proteome</keyword>
<dbReference type="Proteomes" id="UP001183610">
    <property type="component" value="Unassembled WGS sequence"/>
</dbReference>
<sequence length="44" mass="5079">MTTWLAVLGLTILGFLALPWLALAFQRYCDAVNRVAHRRHGNRR</sequence>
<gene>
    <name evidence="1" type="ORF">RM698_12775</name>
</gene>
<comment type="caution">
    <text evidence="1">The sequence shown here is derived from an EMBL/GenBank/DDBJ whole genome shotgun (WGS) entry which is preliminary data.</text>
</comment>
<dbReference type="EMBL" id="JAVRET010000024">
    <property type="protein sequence ID" value="MDT0409922.1"/>
    <property type="molecule type" value="Genomic_DNA"/>
</dbReference>
<reference evidence="2" key="1">
    <citation type="submission" date="2023-07" db="EMBL/GenBank/DDBJ databases">
        <title>30 novel species of actinomycetes from the DSMZ collection.</title>
        <authorList>
            <person name="Nouioui I."/>
        </authorList>
    </citation>
    <scope>NUCLEOTIDE SEQUENCE [LARGE SCALE GENOMIC DNA]</scope>
    <source>
        <strain evidence="2">DSM 41979</strain>
    </source>
</reference>
<dbReference type="RefSeq" id="WP_010264181.1">
    <property type="nucleotide sequence ID" value="NZ_JAVRET010000024.1"/>
</dbReference>
<proteinExistence type="predicted"/>